<dbReference type="PANTHER" id="PTHR10309">
    <property type="entry name" value="MANNOSE-6-PHOSPHATE ISOMERASE"/>
    <property type="match status" value="1"/>
</dbReference>
<dbReference type="SUPFAM" id="SSF51182">
    <property type="entry name" value="RmlC-like cupins"/>
    <property type="match status" value="1"/>
</dbReference>
<dbReference type="AlphaFoldDB" id="A0A5P2G2D7"/>
<evidence type="ECO:0000256" key="5">
    <source>
        <dbReference type="ARBA" id="ARBA00022833"/>
    </source>
</evidence>
<feature type="binding site" evidence="8">
    <location>
        <position position="266"/>
    </location>
    <ligand>
        <name>Zn(2+)</name>
        <dbReference type="ChEBI" id="CHEBI:29105"/>
    </ligand>
</feature>
<feature type="active site" evidence="7">
    <location>
        <position position="285"/>
    </location>
</feature>
<dbReference type="EMBL" id="CP044016">
    <property type="protein sequence ID" value="QES89635.1"/>
    <property type="molecule type" value="Genomic_DNA"/>
</dbReference>
<sequence>MSNKLQSIFPIKGVVQNYAWGGFSFLPELLHKENPEHQPWAEYWMGAHPKAPAIDLNNDEALNKIITSDPAKTVGEKVWNRFGELPYLFKVLDVNEMLSIQVHPSKSEAEKGFDAENTKGISIADPTRNYKDRNHKPEVMVALSEFWLLHGFLSEEKLKNVLQSVPEFNQFASTFGEGDYKALYQKVMELSTEEADKILFPIIERELANKKAGALDRSLPGWWVAKLYENENPKSNIDKGIFSIYFFNIVKANPGEAVFQAAGIPHAYLEGQNMELMANSDNVLRGGLTPKHVDVPELLKHTSFVGVTPNVMAASLDTFGEINFPCPVPDFGLSMLRLKNEQTISSTSFSLEIYFVEQGKISLQSGDQTLILEKGNAAAILSNTEYTITAAQENTIAFKAFVPEL</sequence>
<feature type="domain" description="Phosphomannose isomerase type I catalytic" evidence="9">
    <location>
        <begin position="8"/>
        <end position="152"/>
    </location>
</feature>
<name>A0A5P2G2D7_9BACT</name>
<evidence type="ECO:0000313" key="11">
    <source>
        <dbReference type="Proteomes" id="UP000292424"/>
    </source>
</evidence>
<keyword evidence="4 8" id="KW-0479">Metal-binding</keyword>
<dbReference type="GO" id="GO:0008270">
    <property type="term" value="F:zinc ion binding"/>
    <property type="evidence" value="ECO:0007669"/>
    <property type="project" value="InterPro"/>
</dbReference>
<dbReference type="GO" id="GO:0004476">
    <property type="term" value="F:mannose-6-phosphate isomerase activity"/>
    <property type="evidence" value="ECO:0007669"/>
    <property type="project" value="UniProtKB-EC"/>
</dbReference>
<evidence type="ECO:0000256" key="6">
    <source>
        <dbReference type="ARBA" id="ARBA00023235"/>
    </source>
</evidence>
<dbReference type="OrthoDB" id="9808275at2"/>
<reference evidence="10 11" key="1">
    <citation type="submission" date="2019-09" db="EMBL/GenBank/DDBJ databases">
        <title>Complete genome sequence of Arachidicoccus sp. B3-10 isolated from apple orchard soil.</title>
        <authorList>
            <person name="Kim H.S."/>
            <person name="Han K.-I."/>
            <person name="Suh M.K."/>
            <person name="Lee K.C."/>
            <person name="Eom M.K."/>
            <person name="Kim J.-S."/>
            <person name="Kang S.W."/>
            <person name="Sin Y."/>
            <person name="Lee J.-S."/>
        </authorList>
    </citation>
    <scope>NUCLEOTIDE SEQUENCE [LARGE SCALE GENOMIC DNA]</scope>
    <source>
        <strain evidence="10 11">B3-10</strain>
    </source>
</reference>
<dbReference type="InterPro" id="IPR016305">
    <property type="entry name" value="Mannose-6-P_Isomerase"/>
</dbReference>
<dbReference type="PROSITE" id="PS00965">
    <property type="entry name" value="PMI_I_1"/>
    <property type="match status" value="1"/>
</dbReference>
<evidence type="ECO:0000256" key="8">
    <source>
        <dbReference type="PIRSR" id="PIRSR001480-2"/>
    </source>
</evidence>
<evidence type="ECO:0000259" key="9">
    <source>
        <dbReference type="Pfam" id="PF20511"/>
    </source>
</evidence>
<keyword evidence="11" id="KW-1185">Reference proteome</keyword>
<keyword evidence="5 8" id="KW-0862">Zinc</keyword>
<dbReference type="Gene3D" id="1.10.441.10">
    <property type="entry name" value="Phosphomannose Isomerase, domain 2"/>
    <property type="match status" value="1"/>
</dbReference>
<keyword evidence="6 10" id="KW-0413">Isomerase</keyword>
<accession>A0A5P2G2D7</accession>
<protein>
    <recommendedName>
        <fullName evidence="3">mannose-6-phosphate isomerase</fullName>
        <ecNumber evidence="3">5.3.1.8</ecNumber>
    </recommendedName>
</protein>
<dbReference type="Pfam" id="PF20511">
    <property type="entry name" value="PMI_typeI_cat"/>
    <property type="match status" value="1"/>
</dbReference>
<dbReference type="Gene3D" id="2.60.120.10">
    <property type="entry name" value="Jelly Rolls"/>
    <property type="match status" value="2"/>
</dbReference>
<dbReference type="RefSeq" id="WP_131330577.1">
    <property type="nucleotide sequence ID" value="NZ_CP044016.1"/>
</dbReference>
<evidence type="ECO:0000256" key="2">
    <source>
        <dbReference type="ARBA" id="ARBA00010772"/>
    </source>
</evidence>
<dbReference type="GO" id="GO:0005829">
    <property type="term" value="C:cytosol"/>
    <property type="evidence" value="ECO:0007669"/>
    <property type="project" value="TreeGrafter"/>
</dbReference>
<dbReference type="GO" id="GO:0009298">
    <property type="term" value="P:GDP-mannose biosynthetic process"/>
    <property type="evidence" value="ECO:0007669"/>
    <property type="project" value="InterPro"/>
</dbReference>
<dbReference type="PANTHER" id="PTHR10309:SF0">
    <property type="entry name" value="MANNOSE-6-PHOSPHATE ISOMERASE"/>
    <property type="match status" value="1"/>
</dbReference>
<feature type="binding site" evidence="8">
    <location>
        <position position="103"/>
    </location>
    <ligand>
        <name>Zn(2+)</name>
        <dbReference type="ChEBI" id="CHEBI:29105"/>
    </ligand>
</feature>
<evidence type="ECO:0000256" key="7">
    <source>
        <dbReference type="PIRSR" id="PIRSR001480-1"/>
    </source>
</evidence>
<dbReference type="KEGG" id="arac:E0W69_013495"/>
<dbReference type="InterPro" id="IPR014710">
    <property type="entry name" value="RmlC-like_jellyroll"/>
</dbReference>
<dbReference type="GO" id="GO:0005975">
    <property type="term" value="P:carbohydrate metabolic process"/>
    <property type="evidence" value="ECO:0007669"/>
    <property type="project" value="InterPro"/>
</dbReference>
<comment type="catalytic activity">
    <reaction evidence="1">
        <text>D-mannose 6-phosphate = D-fructose 6-phosphate</text>
        <dbReference type="Rhea" id="RHEA:12356"/>
        <dbReference type="ChEBI" id="CHEBI:58735"/>
        <dbReference type="ChEBI" id="CHEBI:61527"/>
        <dbReference type="EC" id="5.3.1.8"/>
    </reaction>
</comment>
<dbReference type="EC" id="5.3.1.8" evidence="3"/>
<dbReference type="PRINTS" id="PR00714">
    <property type="entry name" value="MAN6PISMRASE"/>
</dbReference>
<proteinExistence type="inferred from homology"/>
<dbReference type="PIRSF" id="PIRSF001480">
    <property type="entry name" value="Mannose-6-phosphate_isomerase"/>
    <property type="match status" value="1"/>
</dbReference>
<dbReference type="InterPro" id="IPR046457">
    <property type="entry name" value="PMI_typeI_cat"/>
</dbReference>
<evidence type="ECO:0000313" key="10">
    <source>
        <dbReference type="EMBL" id="QES89635.1"/>
    </source>
</evidence>
<evidence type="ECO:0000256" key="4">
    <source>
        <dbReference type="ARBA" id="ARBA00022723"/>
    </source>
</evidence>
<dbReference type="CDD" id="cd07011">
    <property type="entry name" value="cupin_PMI_type_I_N"/>
    <property type="match status" value="1"/>
</dbReference>
<evidence type="ECO:0000256" key="1">
    <source>
        <dbReference type="ARBA" id="ARBA00000757"/>
    </source>
</evidence>
<dbReference type="InterPro" id="IPR011051">
    <property type="entry name" value="RmlC_Cupin_sf"/>
</dbReference>
<dbReference type="InterPro" id="IPR018050">
    <property type="entry name" value="Pmannose_isomerase-type1_CS"/>
</dbReference>
<feature type="binding site" evidence="8">
    <location>
        <position position="101"/>
    </location>
    <ligand>
        <name>Zn(2+)</name>
        <dbReference type="ChEBI" id="CHEBI:29105"/>
    </ligand>
</feature>
<dbReference type="Proteomes" id="UP000292424">
    <property type="component" value="Chromosome"/>
</dbReference>
<organism evidence="10 11">
    <name type="scientific">Rhizosphaericola mali</name>
    <dbReference type="NCBI Taxonomy" id="2545455"/>
    <lineage>
        <taxon>Bacteria</taxon>
        <taxon>Pseudomonadati</taxon>
        <taxon>Bacteroidota</taxon>
        <taxon>Chitinophagia</taxon>
        <taxon>Chitinophagales</taxon>
        <taxon>Chitinophagaceae</taxon>
        <taxon>Rhizosphaericola</taxon>
    </lineage>
</organism>
<dbReference type="InterPro" id="IPR001250">
    <property type="entry name" value="Man6P_Isoase-1"/>
</dbReference>
<feature type="binding site" evidence="8">
    <location>
        <position position="138"/>
    </location>
    <ligand>
        <name>Zn(2+)</name>
        <dbReference type="ChEBI" id="CHEBI:29105"/>
    </ligand>
</feature>
<evidence type="ECO:0000256" key="3">
    <source>
        <dbReference type="ARBA" id="ARBA00011956"/>
    </source>
</evidence>
<gene>
    <name evidence="10" type="primary">manA</name>
    <name evidence="10" type="ORF">E0W69_013495</name>
</gene>
<comment type="similarity">
    <text evidence="2">Belongs to the mannose-6-phosphate isomerase type 1 family.</text>
</comment>
<dbReference type="NCBIfam" id="TIGR00218">
    <property type="entry name" value="manA"/>
    <property type="match status" value="1"/>
</dbReference>
<comment type="cofactor">
    <cofactor evidence="8">
        <name>Zn(2+)</name>
        <dbReference type="ChEBI" id="CHEBI:29105"/>
    </cofactor>
    <text evidence="8">Binds 1 zinc ion per subunit.</text>
</comment>